<evidence type="ECO:0000313" key="2">
    <source>
        <dbReference type="Proteomes" id="UP000011770"/>
    </source>
</evidence>
<dbReference type="EMBL" id="AHOR02000059">
    <property type="protein sequence ID" value="EMF80305.1"/>
    <property type="molecule type" value="Genomic_DNA"/>
</dbReference>
<name>M3GUU2_9LEPT</name>
<sequence>MSLDMNSLPNDVKELKKIIIFQNNKLIDTKTEGKSNIRKN</sequence>
<evidence type="ECO:0000313" key="1">
    <source>
        <dbReference type="EMBL" id="EMF80305.1"/>
    </source>
</evidence>
<dbReference type="Proteomes" id="UP000011770">
    <property type="component" value="Unassembled WGS sequence"/>
</dbReference>
<comment type="caution">
    <text evidence="1">The sequence shown here is derived from an EMBL/GenBank/DDBJ whole genome shotgun (WGS) entry which is preliminary data.</text>
</comment>
<reference evidence="1 2" key="1">
    <citation type="submission" date="2013-01" db="EMBL/GenBank/DDBJ databases">
        <authorList>
            <person name="Harkins D.M."/>
            <person name="Durkin A.S."/>
            <person name="Brinkac L.M."/>
            <person name="Haft D.H."/>
            <person name="Selengut J.D."/>
            <person name="Sanka R."/>
            <person name="DePew J."/>
            <person name="Purushe J."/>
            <person name="Tulsiani S.M."/>
            <person name="Graham G.C."/>
            <person name="Burns M.-A."/>
            <person name="Dohnt M.F."/>
            <person name="Smythe L.D."/>
            <person name="McKay D.B."/>
            <person name="Craig S.B."/>
            <person name="Vinetz J.M."/>
            <person name="Sutton G.G."/>
            <person name="Nierman W.C."/>
            <person name="Fouts D.E."/>
        </authorList>
    </citation>
    <scope>NUCLEOTIDE SEQUENCE [LARGE SCALE GENOMIC DNA]</scope>
    <source>
        <strain evidence="1 2">LT2116</strain>
    </source>
</reference>
<proteinExistence type="predicted"/>
<gene>
    <name evidence="1" type="ORF">LEP1GSC188_0265</name>
</gene>
<protein>
    <submittedName>
        <fullName evidence="1">Uncharacterized protein</fullName>
    </submittedName>
</protein>
<organism evidence="1 2">
    <name type="scientific">Leptospira weilii serovar Topaz str. LT2116</name>
    <dbReference type="NCBI Taxonomy" id="1088540"/>
    <lineage>
        <taxon>Bacteria</taxon>
        <taxon>Pseudomonadati</taxon>
        <taxon>Spirochaetota</taxon>
        <taxon>Spirochaetia</taxon>
        <taxon>Leptospirales</taxon>
        <taxon>Leptospiraceae</taxon>
        <taxon>Leptospira</taxon>
    </lineage>
</organism>
<dbReference type="AlphaFoldDB" id="M3GUU2"/>
<accession>M3GUU2</accession>